<reference evidence="2 3" key="1">
    <citation type="submission" date="2020-08" db="EMBL/GenBank/DDBJ databases">
        <title>Whole genome shotgun sequence of Actinocatenispora thailandica NBRC 105041.</title>
        <authorList>
            <person name="Komaki H."/>
            <person name="Tamura T."/>
        </authorList>
    </citation>
    <scope>NUCLEOTIDE SEQUENCE [LARGE SCALE GENOMIC DNA]</scope>
    <source>
        <strain evidence="2 3">NBRC 105041</strain>
    </source>
</reference>
<protein>
    <submittedName>
        <fullName evidence="2">Uncharacterized protein</fullName>
    </submittedName>
</protein>
<organism evidence="2 3">
    <name type="scientific">Actinocatenispora thailandica</name>
    <dbReference type="NCBI Taxonomy" id="227318"/>
    <lineage>
        <taxon>Bacteria</taxon>
        <taxon>Bacillati</taxon>
        <taxon>Actinomycetota</taxon>
        <taxon>Actinomycetes</taxon>
        <taxon>Micromonosporales</taxon>
        <taxon>Micromonosporaceae</taxon>
        <taxon>Actinocatenispora</taxon>
    </lineage>
</organism>
<evidence type="ECO:0000313" key="2">
    <source>
        <dbReference type="EMBL" id="BCJ34646.1"/>
    </source>
</evidence>
<dbReference type="EMBL" id="AP023355">
    <property type="protein sequence ID" value="BCJ34646.1"/>
    <property type="molecule type" value="Genomic_DNA"/>
</dbReference>
<dbReference type="Proteomes" id="UP000611640">
    <property type="component" value="Chromosome"/>
</dbReference>
<dbReference type="KEGG" id="atl:Athai_21490"/>
<proteinExistence type="predicted"/>
<evidence type="ECO:0000256" key="1">
    <source>
        <dbReference type="SAM" id="MobiDB-lite"/>
    </source>
</evidence>
<accession>A0A7R7DN63</accession>
<name>A0A7R7DN63_9ACTN</name>
<gene>
    <name evidence="2" type="ORF">Athai_21490</name>
</gene>
<evidence type="ECO:0000313" key="3">
    <source>
        <dbReference type="Proteomes" id="UP000611640"/>
    </source>
</evidence>
<dbReference type="AlphaFoldDB" id="A0A7R7DN63"/>
<feature type="region of interest" description="Disordered" evidence="1">
    <location>
        <begin position="85"/>
        <end position="127"/>
    </location>
</feature>
<sequence>MCGWLVLCYTPWGRLQIARVTLALAGRTPLRLIHFLDEAGDRGVLRQRGDRYEFWHADLEARLVRRPIGVAWWTAALSRLPRRGAADVGGLPRQAGPDRGTSPRLPGAADPPESAGAGDGSSAEPGP</sequence>
<dbReference type="RefSeq" id="WP_203961351.1">
    <property type="nucleotide sequence ID" value="NZ_AP023355.1"/>
</dbReference>
<keyword evidence="3" id="KW-1185">Reference proteome</keyword>